<evidence type="ECO:0000256" key="1">
    <source>
        <dbReference type="SAM" id="MobiDB-lite"/>
    </source>
</evidence>
<dbReference type="EMBL" id="LZPO01018986">
    <property type="protein sequence ID" value="OBS79609.1"/>
    <property type="molecule type" value="Genomic_DNA"/>
</dbReference>
<dbReference type="GO" id="GO:0005840">
    <property type="term" value="C:ribosome"/>
    <property type="evidence" value="ECO:0007669"/>
    <property type="project" value="InterPro"/>
</dbReference>
<protein>
    <submittedName>
        <fullName evidence="2">Uncharacterized protein</fullName>
    </submittedName>
</protein>
<organism evidence="2 3">
    <name type="scientific">Neotoma lepida</name>
    <name type="common">Desert woodrat</name>
    <dbReference type="NCBI Taxonomy" id="56216"/>
    <lineage>
        <taxon>Eukaryota</taxon>
        <taxon>Metazoa</taxon>
        <taxon>Chordata</taxon>
        <taxon>Craniata</taxon>
        <taxon>Vertebrata</taxon>
        <taxon>Euteleostomi</taxon>
        <taxon>Mammalia</taxon>
        <taxon>Eutheria</taxon>
        <taxon>Euarchontoglires</taxon>
        <taxon>Glires</taxon>
        <taxon>Rodentia</taxon>
        <taxon>Myomorpha</taxon>
        <taxon>Muroidea</taxon>
        <taxon>Cricetidae</taxon>
        <taxon>Neotominae</taxon>
        <taxon>Neotoma</taxon>
    </lineage>
</organism>
<keyword evidence="3" id="KW-1185">Reference proteome</keyword>
<feature type="non-terminal residue" evidence="2">
    <location>
        <position position="84"/>
    </location>
</feature>
<comment type="caution">
    <text evidence="2">The sequence shown here is derived from an EMBL/GenBank/DDBJ whole genome shotgun (WGS) entry which is preliminary data.</text>
</comment>
<dbReference type="STRING" id="56216.A0A1A6HMW9"/>
<dbReference type="GO" id="GO:0003735">
    <property type="term" value="F:structural constituent of ribosome"/>
    <property type="evidence" value="ECO:0007669"/>
    <property type="project" value="InterPro"/>
</dbReference>
<feature type="region of interest" description="Disordered" evidence="1">
    <location>
        <begin position="1"/>
        <end position="26"/>
    </location>
</feature>
<gene>
    <name evidence="2" type="ORF">A6R68_22189</name>
</gene>
<proteinExistence type="predicted"/>
<feature type="non-terminal residue" evidence="2">
    <location>
        <position position="1"/>
    </location>
</feature>
<dbReference type="InterPro" id="IPR036920">
    <property type="entry name" value="Ribosomal_uL16_sf"/>
</dbReference>
<reference evidence="2 3" key="1">
    <citation type="submission" date="2016-06" db="EMBL/GenBank/DDBJ databases">
        <title>The Draft Genome Sequence and Annotation of the Desert Woodrat Neotoma lepida.</title>
        <authorList>
            <person name="Campbell M."/>
            <person name="Oakeson K.F."/>
            <person name="Yandell M."/>
            <person name="Halpert J.R."/>
            <person name="Dearing D."/>
        </authorList>
    </citation>
    <scope>NUCLEOTIDE SEQUENCE [LARGE SCALE GENOMIC DNA]</scope>
    <source>
        <strain evidence="2">417</strain>
        <tissue evidence="2">Liver</tissue>
    </source>
</reference>
<dbReference type="AlphaFoldDB" id="A0A1A6HMW9"/>
<sequence>IHSFHFNSIKKRLSHTGINRPKAGRRDSFERPKIWNVVTLALHRTKHQFYGQQKTHTLKKGEFTKFNTDEIKGRMAEKWSSEMA</sequence>
<evidence type="ECO:0000313" key="2">
    <source>
        <dbReference type="EMBL" id="OBS79609.1"/>
    </source>
</evidence>
<evidence type="ECO:0000313" key="3">
    <source>
        <dbReference type="Proteomes" id="UP000092124"/>
    </source>
</evidence>
<dbReference type="Proteomes" id="UP000092124">
    <property type="component" value="Unassembled WGS sequence"/>
</dbReference>
<name>A0A1A6HMW9_NEOLE</name>
<accession>A0A1A6HMW9</accession>
<dbReference type="GO" id="GO:0006412">
    <property type="term" value="P:translation"/>
    <property type="evidence" value="ECO:0007669"/>
    <property type="project" value="InterPro"/>
</dbReference>
<dbReference type="Gene3D" id="3.90.1170.10">
    <property type="entry name" value="Ribosomal protein L10e/L16"/>
    <property type="match status" value="1"/>
</dbReference>